<keyword evidence="2" id="KW-1185">Reference proteome</keyword>
<dbReference type="Proteomes" id="UP001056455">
    <property type="component" value="Chromosome"/>
</dbReference>
<dbReference type="EMBL" id="CP099489">
    <property type="protein sequence ID" value="USQ81241.1"/>
    <property type="molecule type" value="Genomic_DNA"/>
</dbReference>
<name>A0ABY4YWW3_9MICO</name>
<evidence type="ECO:0000313" key="1">
    <source>
        <dbReference type="EMBL" id="USQ81241.1"/>
    </source>
</evidence>
<sequence>MTGCSSGDPDVTHEGQVSYACALAAHVAEQDPDMAAWTMIGDDADPMVREILAMGSLAGGSAGFELDEHAELSDAGKAVFEGVSRIDFDTMQTGLDDFDAACDSLSVSAEGDVSDEGQIRFGCDLAAHVVEEHGPAESWGSLGEEHAWHEVMSVGALFGAPIGQELADYPDISAAGRDLYMAVSTLDTQALDGGLEAVVDECEQL</sequence>
<organism evidence="1 2">
    <name type="scientific">Ornithinimicrobium faecis</name>
    <dbReference type="NCBI Taxonomy" id="2934158"/>
    <lineage>
        <taxon>Bacteria</taxon>
        <taxon>Bacillati</taxon>
        <taxon>Actinomycetota</taxon>
        <taxon>Actinomycetes</taxon>
        <taxon>Micrococcales</taxon>
        <taxon>Ornithinimicrobiaceae</taxon>
        <taxon>Ornithinimicrobium</taxon>
    </lineage>
</organism>
<gene>
    <name evidence="1" type="ORF">NF556_06250</name>
</gene>
<evidence type="ECO:0000313" key="2">
    <source>
        <dbReference type="Proteomes" id="UP001056455"/>
    </source>
</evidence>
<proteinExistence type="predicted"/>
<accession>A0ABY4YWW3</accession>
<dbReference type="RefSeq" id="WP_252594625.1">
    <property type="nucleotide sequence ID" value="NZ_CP099489.1"/>
</dbReference>
<reference evidence="1" key="1">
    <citation type="submission" date="2022-06" db="EMBL/GenBank/DDBJ databases">
        <title>Ornithinimicrobium HY1793.</title>
        <authorList>
            <person name="Huang Y."/>
        </authorList>
    </citation>
    <scope>NUCLEOTIDE SEQUENCE</scope>
    <source>
        <strain evidence="1">HY1793</strain>
    </source>
</reference>
<protein>
    <submittedName>
        <fullName evidence="1">Uncharacterized protein</fullName>
    </submittedName>
</protein>